<gene>
    <name evidence="4" type="ORF">SteCoe_36368</name>
</gene>
<dbReference type="PROSITE" id="PS51450">
    <property type="entry name" value="LRR"/>
    <property type="match status" value="4"/>
</dbReference>
<dbReference type="AlphaFoldDB" id="A0A1R2AQE0"/>
<dbReference type="InterPro" id="IPR001611">
    <property type="entry name" value="Leu-rich_rpt"/>
</dbReference>
<dbReference type="SUPFAM" id="SSF52075">
    <property type="entry name" value="Outer arm dynein light chain 1"/>
    <property type="match status" value="1"/>
</dbReference>
<dbReference type="OrthoDB" id="7451790at2759"/>
<dbReference type="PANTHER" id="PTHR24366">
    <property type="entry name" value="IG(IMMUNOGLOBULIN) AND LRR(LEUCINE RICH REPEAT) DOMAINS"/>
    <property type="match status" value="1"/>
</dbReference>
<evidence type="ECO:0000313" key="4">
    <source>
        <dbReference type="EMBL" id="OMJ66699.1"/>
    </source>
</evidence>
<proteinExistence type="predicted"/>
<comment type="caution">
    <text evidence="4">The sequence shown here is derived from an EMBL/GenBank/DDBJ whole genome shotgun (WGS) entry which is preliminary data.</text>
</comment>
<dbReference type="Gene3D" id="3.80.10.10">
    <property type="entry name" value="Ribonuclease Inhibitor"/>
    <property type="match status" value="1"/>
</dbReference>
<feature type="coiled-coil region" evidence="3">
    <location>
        <begin position="473"/>
        <end position="521"/>
    </location>
</feature>
<keyword evidence="5" id="KW-1185">Reference proteome</keyword>
<sequence length="991" mass="116142">MEARNSGITIPLIIMLSGENDFRKIKSLNFYSKSNKIKKIENLEECINLQSLSLCYNYITKIENLAPLIKLKTLDLSENSIKKLENLNTLVSLEFLNLSGNLIKELDKENLKGLISLSNLSIAKNKIARISEFANLEVLKSLQKLQTAGNLVKQTDLKEFIPLKVSWLKELDGETVSSNANQNASMWVIKENLKDLKNSLNEKCEKLCFLNKELVSSQEKAKILDKSAPDKKYMRELLDKADMLHLTSVNLQQNMTQSRDTLQQLNTRLEIIRNTEKETGNFIVEEIKLIDETKRLKENIENMEMQYGLILEELELVASEITKIDELINNTPKFQSSEAKNLDLSIKDITKSIDSIKDDIEKIKEKINEYEILLGKSTESSEISKVFDSAWRIIASEVWIEESENIVAECKRFTEKVIIIIDKERAELKEAAIKNAENTRRFEGKINFLESCLKEEKEKSKHALEISSKPQFFEIEDKTIQEKAQEIANLEKKIKEMTKDLNRIENLHTEKTEMLEELSKKQIYKSNYISGSKLENQEPPKTPDFILVSHESSQKRSYSPFSQVSDIKNIDQQDINFKILEKLSEILQLPLDSRKIYTGIDNLVKSIEKFNEKCKRFKSKKNALIEQYMQKNVEISERIRKINQEKADLTKEKKICKQYNEEVIKIKQERKKEEESYEEIRLKKEEIENEKAKLEIRVKGLREELEILQEKRFKLLLDTRKLQEKCDTENEKYEELSGKLISLTKELKNSTDKLEEIEKNKDTILTQNSKIKQSIDEKQNLLKDFEQKIEEIQKNHKIESENFTKSLKHFENNLSCLESDIEQKKDIILSLNNSIQQYSAKNLEIQKENQNLETKCNEYRLKAYSSEDKIQEIDLISKHLCEDIRKRELKISQLDKSIKEKEDIIEKLENKYLVSIENAEFLKNTIRQLERSLKDTSNNVDKKHELHKYGVLKTRKHEKEQDFPLTKEDLIVRKSAEQLRNEPPWFFKSFH</sequence>
<evidence type="ECO:0000313" key="5">
    <source>
        <dbReference type="Proteomes" id="UP000187209"/>
    </source>
</evidence>
<evidence type="ECO:0000256" key="1">
    <source>
        <dbReference type="ARBA" id="ARBA00022614"/>
    </source>
</evidence>
<organism evidence="4 5">
    <name type="scientific">Stentor coeruleus</name>
    <dbReference type="NCBI Taxonomy" id="5963"/>
    <lineage>
        <taxon>Eukaryota</taxon>
        <taxon>Sar</taxon>
        <taxon>Alveolata</taxon>
        <taxon>Ciliophora</taxon>
        <taxon>Postciliodesmatophora</taxon>
        <taxon>Heterotrichea</taxon>
        <taxon>Heterotrichida</taxon>
        <taxon>Stentoridae</taxon>
        <taxon>Stentor</taxon>
    </lineage>
</organism>
<keyword evidence="3" id="KW-0175">Coiled coil</keyword>
<dbReference type="EMBL" id="MPUH01001654">
    <property type="protein sequence ID" value="OMJ66699.1"/>
    <property type="molecule type" value="Genomic_DNA"/>
</dbReference>
<name>A0A1R2AQE0_9CILI</name>
<dbReference type="Proteomes" id="UP000187209">
    <property type="component" value="Unassembled WGS sequence"/>
</dbReference>
<feature type="coiled-coil region" evidence="3">
    <location>
        <begin position="346"/>
        <end position="373"/>
    </location>
</feature>
<reference evidence="4 5" key="1">
    <citation type="submission" date="2016-11" db="EMBL/GenBank/DDBJ databases">
        <title>The macronuclear genome of Stentor coeruleus: a giant cell with tiny introns.</title>
        <authorList>
            <person name="Slabodnick M."/>
            <person name="Ruby J.G."/>
            <person name="Reiff S.B."/>
            <person name="Swart E.C."/>
            <person name="Gosai S."/>
            <person name="Prabakaran S."/>
            <person name="Witkowska E."/>
            <person name="Larue G.E."/>
            <person name="Fisher S."/>
            <person name="Freeman R.M."/>
            <person name="Gunawardena J."/>
            <person name="Chu W."/>
            <person name="Stover N.A."/>
            <person name="Gregory B.D."/>
            <person name="Nowacki M."/>
            <person name="Derisi J."/>
            <person name="Roy S.W."/>
            <person name="Marshall W.F."/>
            <person name="Sood P."/>
        </authorList>
    </citation>
    <scope>NUCLEOTIDE SEQUENCE [LARGE SCALE GENOMIC DNA]</scope>
    <source>
        <strain evidence="4">WM001</strain>
    </source>
</reference>
<feature type="coiled-coil region" evidence="3">
    <location>
        <begin position="600"/>
        <end position="862"/>
    </location>
</feature>
<accession>A0A1R2AQE0</accession>
<feature type="coiled-coil region" evidence="3">
    <location>
        <begin position="248"/>
        <end position="306"/>
    </location>
</feature>
<dbReference type="Pfam" id="PF14580">
    <property type="entry name" value="LRR_9"/>
    <property type="match status" value="1"/>
</dbReference>
<keyword evidence="1" id="KW-0433">Leucine-rich repeat</keyword>
<evidence type="ECO:0000256" key="2">
    <source>
        <dbReference type="ARBA" id="ARBA00022737"/>
    </source>
</evidence>
<keyword evidence="2" id="KW-0677">Repeat</keyword>
<dbReference type="SMART" id="SM00365">
    <property type="entry name" value="LRR_SD22"/>
    <property type="match status" value="5"/>
</dbReference>
<dbReference type="InterPro" id="IPR032675">
    <property type="entry name" value="LRR_dom_sf"/>
</dbReference>
<protein>
    <submittedName>
        <fullName evidence="4">Uncharacterized protein</fullName>
    </submittedName>
</protein>
<feature type="coiled-coil region" evidence="3">
    <location>
        <begin position="891"/>
        <end position="946"/>
    </location>
</feature>
<evidence type="ECO:0000256" key="3">
    <source>
        <dbReference type="SAM" id="Coils"/>
    </source>
</evidence>